<dbReference type="GO" id="GO:0005840">
    <property type="term" value="C:ribosome"/>
    <property type="evidence" value="ECO:0007669"/>
    <property type="project" value="UniProtKB-KW"/>
</dbReference>
<dbReference type="InterPro" id="IPR007741">
    <property type="entry name" value="Ribosomal_mL43/mS25/NADH_DH"/>
</dbReference>
<evidence type="ECO:0000256" key="4">
    <source>
        <dbReference type="ARBA" id="ARBA00023274"/>
    </source>
</evidence>
<dbReference type="InterPro" id="IPR040049">
    <property type="entry name" value="Ribosomal_mS25/mL61"/>
</dbReference>
<gene>
    <name evidence="6" type="ORF">KUCA_T00005639001</name>
</gene>
<name>W6MS77_9ASCO</name>
<dbReference type="HOGENOM" id="CLU_141769_0_0_1"/>
<dbReference type="PANTHER" id="PTHR13274">
    <property type="entry name" value="MITOCHONDRIAL RIBOSOMAL PROTEIN S25"/>
    <property type="match status" value="1"/>
</dbReference>
<dbReference type="Proteomes" id="UP000019384">
    <property type="component" value="Unassembled WGS sequence"/>
</dbReference>
<evidence type="ECO:0000313" key="6">
    <source>
        <dbReference type="EMBL" id="CDK29646.1"/>
    </source>
</evidence>
<keyword evidence="7" id="KW-1185">Reference proteome</keyword>
<organism evidence="6 7">
    <name type="scientific">Kuraishia capsulata CBS 1993</name>
    <dbReference type="NCBI Taxonomy" id="1382522"/>
    <lineage>
        <taxon>Eukaryota</taxon>
        <taxon>Fungi</taxon>
        <taxon>Dikarya</taxon>
        <taxon>Ascomycota</taxon>
        <taxon>Saccharomycotina</taxon>
        <taxon>Pichiomycetes</taxon>
        <taxon>Pichiales</taxon>
        <taxon>Pichiaceae</taxon>
        <taxon>Kuraishia</taxon>
    </lineage>
</organism>
<dbReference type="RefSeq" id="XP_022461630.1">
    <property type="nucleotide sequence ID" value="XM_022600852.1"/>
</dbReference>
<keyword evidence="3" id="KW-0496">Mitochondrion</keyword>
<dbReference type="AlphaFoldDB" id="W6MS77"/>
<sequence>MRGQGLTKMYKELPKRRFARQAAHLNMISNYPNSAVKLPSTVASLELTFKTNIENGHAGIKNFWKYNLKTIQFHNPQLPISVRRIKTADEEESRKCPSVLKINMLDGGSQTIDCKSKRSEAILQEFLELTKAESIPEDEIPVVLTPSEKIVQQEKEFS</sequence>
<comment type="subcellular location">
    <subcellularLocation>
        <location evidence="1">Mitochondrion</location>
    </subcellularLocation>
</comment>
<evidence type="ECO:0000259" key="5">
    <source>
        <dbReference type="SMART" id="SM00916"/>
    </source>
</evidence>
<keyword evidence="4" id="KW-0687">Ribonucleoprotein</keyword>
<dbReference type="SMART" id="SM00916">
    <property type="entry name" value="L51_S25_CI-B8"/>
    <property type="match status" value="1"/>
</dbReference>
<dbReference type="PANTHER" id="PTHR13274:SF2">
    <property type="entry name" value="SMALL RIBOSOMAL SUBUNIT PROTEIN MS25"/>
    <property type="match status" value="1"/>
</dbReference>
<proteinExistence type="predicted"/>
<dbReference type="EMBL" id="HG793131">
    <property type="protein sequence ID" value="CDK29646.1"/>
    <property type="molecule type" value="Genomic_DNA"/>
</dbReference>
<dbReference type="GO" id="GO:1990904">
    <property type="term" value="C:ribonucleoprotein complex"/>
    <property type="evidence" value="ECO:0007669"/>
    <property type="project" value="UniProtKB-KW"/>
</dbReference>
<reference evidence="6" key="1">
    <citation type="submission" date="2013-12" db="EMBL/GenBank/DDBJ databases">
        <authorList>
            <person name="Genoscope - CEA"/>
        </authorList>
    </citation>
    <scope>NUCLEOTIDE SEQUENCE</scope>
    <source>
        <strain evidence="6">CBS 1993</strain>
    </source>
</reference>
<evidence type="ECO:0000313" key="7">
    <source>
        <dbReference type="Proteomes" id="UP000019384"/>
    </source>
</evidence>
<feature type="domain" description="Ribosomal protein/NADH dehydrogenase" evidence="5">
    <location>
        <begin position="52"/>
        <end position="133"/>
    </location>
</feature>
<dbReference type="OrthoDB" id="1696305at2759"/>
<accession>W6MS77</accession>
<dbReference type="GO" id="GO:0003735">
    <property type="term" value="F:structural constituent of ribosome"/>
    <property type="evidence" value="ECO:0007669"/>
    <property type="project" value="InterPro"/>
</dbReference>
<evidence type="ECO:0000256" key="2">
    <source>
        <dbReference type="ARBA" id="ARBA00022980"/>
    </source>
</evidence>
<reference evidence="6" key="2">
    <citation type="submission" date="2014-02" db="EMBL/GenBank/DDBJ databases">
        <title>Complete DNA sequence of /Kuraishia capsulata/ illustrates novel genomic features among budding yeasts (/Saccharomycotina/).</title>
        <authorList>
            <person name="Morales L."/>
            <person name="Noel B."/>
            <person name="Porcel B."/>
            <person name="Marcet-Houben M."/>
            <person name="Hullo M-F."/>
            <person name="Sacerdot C."/>
            <person name="Tekaia F."/>
            <person name="Leh-Louis V."/>
            <person name="Despons L."/>
            <person name="Khanna V."/>
            <person name="Aury J-M."/>
            <person name="Barbe V."/>
            <person name="Couloux A."/>
            <person name="Labadie K."/>
            <person name="Pelletier E."/>
            <person name="Souciet J-L."/>
            <person name="Boekhout T."/>
            <person name="Gabaldon T."/>
            <person name="Wincker P."/>
            <person name="Dujon B."/>
        </authorList>
    </citation>
    <scope>NUCLEOTIDE SEQUENCE</scope>
    <source>
        <strain evidence="6">CBS 1993</strain>
    </source>
</reference>
<keyword evidence="2" id="KW-0689">Ribosomal protein</keyword>
<dbReference type="Gene3D" id="3.40.30.10">
    <property type="entry name" value="Glutaredoxin"/>
    <property type="match status" value="1"/>
</dbReference>
<dbReference type="GeneID" id="34523018"/>
<dbReference type="Pfam" id="PF05047">
    <property type="entry name" value="L51_S25_CI-B8"/>
    <property type="match status" value="1"/>
</dbReference>
<dbReference type="SUPFAM" id="SSF52833">
    <property type="entry name" value="Thioredoxin-like"/>
    <property type="match status" value="1"/>
</dbReference>
<evidence type="ECO:0000256" key="1">
    <source>
        <dbReference type="ARBA" id="ARBA00004173"/>
    </source>
</evidence>
<dbReference type="STRING" id="1382522.W6MS77"/>
<protein>
    <recommendedName>
        <fullName evidence="5">Ribosomal protein/NADH dehydrogenase domain-containing protein</fullName>
    </recommendedName>
</protein>
<evidence type="ECO:0000256" key="3">
    <source>
        <dbReference type="ARBA" id="ARBA00023128"/>
    </source>
</evidence>
<dbReference type="GO" id="GO:0005739">
    <property type="term" value="C:mitochondrion"/>
    <property type="evidence" value="ECO:0007669"/>
    <property type="project" value="UniProtKB-SubCell"/>
</dbReference>
<dbReference type="InterPro" id="IPR036249">
    <property type="entry name" value="Thioredoxin-like_sf"/>
</dbReference>